<dbReference type="EMBL" id="OZ035826">
    <property type="protein sequence ID" value="CAL1604243.1"/>
    <property type="molecule type" value="Genomic_DNA"/>
</dbReference>
<gene>
    <name evidence="1" type="ORF">KC01_LOCUS31794</name>
</gene>
<reference evidence="1 2" key="1">
    <citation type="submission" date="2024-04" db="EMBL/GenBank/DDBJ databases">
        <authorList>
            <person name="Waldvogel A.-M."/>
            <person name="Schoenle A."/>
        </authorList>
    </citation>
    <scope>NUCLEOTIDE SEQUENCE [LARGE SCALE GENOMIC DNA]</scope>
</reference>
<dbReference type="AlphaFoldDB" id="A0AAV2LPC7"/>
<dbReference type="Proteomes" id="UP001497482">
    <property type="component" value="Chromosome 4"/>
</dbReference>
<evidence type="ECO:0000313" key="2">
    <source>
        <dbReference type="Proteomes" id="UP001497482"/>
    </source>
</evidence>
<accession>A0AAV2LPC7</accession>
<name>A0AAV2LPC7_KNICA</name>
<evidence type="ECO:0000313" key="1">
    <source>
        <dbReference type="EMBL" id="CAL1604243.1"/>
    </source>
</evidence>
<keyword evidence="2" id="KW-1185">Reference proteome</keyword>
<protein>
    <submittedName>
        <fullName evidence="1">Uncharacterized protein</fullName>
    </submittedName>
</protein>
<sequence>MSQGEYRVAVLLEVKKDVFSGGLKPYPDEQLILVVNAQMLQDLEFSNIKRIQTKMFLSELMSIWESTSVMCEPGTAPDPSATSSHWPTQAWLGKDCERRVLAAGQKSPLSGTIDKTNVK</sequence>
<organism evidence="1 2">
    <name type="scientific">Knipowitschia caucasica</name>
    <name type="common">Caucasian dwarf goby</name>
    <name type="synonym">Pomatoschistus caucasicus</name>
    <dbReference type="NCBI Taxonomy" id="637954"/>
    <lineage>
        <taxon>Eukaryota</taxon>
        <taxon>Metazoa</taxon>
        <taxon>Chordata</taxon>
        <taxon>Craniata</taxon>
        <taxon>Vertebrata</taxon>
        <taxon>Euteleostomi</taxon>
        <taxon>Actinopterygii</taxon>
        <taxon>Neopterygii</taxon>
        <taxon>Teleostei</taxon>
        <taxon>Neoteleostei</taxon>
        <taxon>Acanthomorphata</taxon>
        <taxon>Gobiaria</taxon>
        <taxon>Gobiiformes</taxon>
        <taxon>Gobioidei</taxon>
        <taxon>Gobiidae</taxon>
        <taxon>Gobiinae</taxon>
        <taxon>Knipowitschia</taxon>
    </lineage>
</organism>
<proteinExistence type="predicted"/>